<gene>
    <name evidence="2" type="ORF">LX32DRAFT_298434</name>
</gene>
<accession>A0AAD9H3K3</accession>
<feature type="compositionally biased region" description="Polar residues" evidence="1">
    <location>
        <begin position="122"/>
        <end position="134"/>
    </location>
</feature>
<organism evidence="2 3">
    <name type="scientific">Colletotrichum zoysiae</name>
    <dbReference type="NCBI Taxonomy" id="1216348"/>
    <lineage>
        <taxon>Eukaryota</taxon>
        <taxon>Fungi</taxon>
        <taxon>Dikarya</taxon>
        <taxon>Ascomycota</taxon>
        <taxon>Pezizomycotina</taxon>
        <taxon>Sordariomycetes</taxon>
        <taxon>Hypocreomycetidae</taxon>
        <taxon>Glomerellales</taxon>
        <taxon>Glomerellaceae</taxon>
        <taxon>Colletotrichum</taxon>
        <taxon>Colletotrichum graminicola species complex</taxon>
    </lineage>
</organism>
<dbReference type="AlphaFoldDB" id="A0AAD9H3K3"/>
<protein>
    <submittedName>
        <fullName evidence="2">Uncharacterized protein</fullName>
    </submittedName>
</protein>
<proteinExistence type="predicted"/>
<dbReference type="EMBL" id="MU843192">
    <property type="protein sequence ID" value="KAK2020677.1"/>
    <property type="molecule type" value="Genomic_DNA"/>
</dbReference>
<evidence type="ECO:0000256" key="1">
    <source>
        <dbReference type="SAM" id="MobiDB-lite"/>
    </source>
</evidence>
<evidence type="ECO:0000313" key="3">
    <source>
        <dbReference type="Proteomes" id="UP001232148"/>
    </source>
</evidence>
<keyword evidence="3" id="KW-1185">Reference proteome</keyword>
<evidence type="ECO:0000313" key="2">
    <source>
        <dbReference type="EMBL" id="KAK2020677.1"/>
    </source>
</evidence>
<comment type="caution">
    <text evidence="2">The sequence shown here is derived from an EMBL/GenBank/DDBJ whole genome shotgun (WGS) entry which is preliminary data.</text>
</comment>
<reference evidence="2" key="1">
    <citation type="submission" date="2021-06" db="EMBL/GenBank/DDBJ databases">
        <title>Comparative genomics, transcriptomics and evolutionary studies reveal genomic signatures of adaptation to plant cell wall in hemibiotrophic fungi.</title>
        <authorList>
            <consortium name="DOE Joint Genome Institute"/>
            <person name="Baroncelli R."/>
            <person name="Diaz J.F."/>
            <person name="Benocci T."/>
            <person name="Peng M."/>
            <person name="Battaglia E."/>
            <person name="Haridas S."/>
            <person name="Andreopoulos W."/>
            <person name="Labutti K."/>
            <person name="Pangilinan J."/>
            <person name="Floch G.L."/>
            <person name="Makela M.R."/>
            <person name="Henrissat B."/>
            <person name="Grigoriev I.V."/>
            <person name="Crouch J.A."/>
            <person name="De Vries R.P."/>
            <person name="Sukno S.A."/>
            <person name="Thon M.R."/>
        </authorList>
    </citation>
    <scope>NUCLEOTIDE SEQUENCE</scope>
    <source>
        <strain evidence="2">MAFF235873</strain>
    </source>
</reference>
<dbReference type="Proteomes" id="UP001232148">
    <property type="component" value="Unassembled WGS sequence"/>
</dbReference>
<name>A0AAD9H3K3_9PEZI</name>
<sequence length="270" mass="28284">MAMIGRACELMASPGSEFSVWPSSSPIHPTHVSHPSWLARTRQGCQGGFGTGTGTGGANTPIQSAQKHLDRHLFQTGSFLEFAGAYSRTVPGCVSEVPSRFLAPGTPSLLQDWPQDPKVQGTHGSNAATRTGTRALSVGSHGLAAGSRGGPREGEGGTLVTNKARASRFSASAGCEDVLAQDEKSNTDVSPWRRLLGFLAAGACWTSSLDGLLAAGCAWYLTLTTNSAWRTLTGRTEPSRGTGFEAEANNDKSARRLLIRSGTGGGHYRP</sequence>
<feature type="region of interest" description="Disordered" evidence="1">
    <location>
        <begin position="111"/>
        <end position="158"/>
    </location>
</feature>